<feature type="region of interest" description="Disordered" evidence="1">
    <location>
        <begin position="399"/>
        <end position="490"/>
    </location>
</feature>
<gene>
    <name evidence="3" type="ORF">DHA2_153009</name>
</gene>
<dbReference type="EMBL" id="AHGT01000031">
    <property type="protein sequence ID" value="ESU37227.1"/>
    <property type="molecule type" value="Genomic_DNA"/>
</dbReference>
<feature type="region of interest" description="Disordered" evidence="1">
    <location>
        <begin position="335"/>
        <end position="357"/>
    </location>
</feature>
<dbReference type="InterPro" id="IPR043502">
    <property type="entry name" value="DNA/RNA_pol_sf"/>
</dbReference>
<evidence type="ECO:0000259" key="2">
    <source>
        <dbReference type="PROSITE" id="PS50878"/>
    </source>
</evidence>
<dbReference type="VEuPathDB" id="GiardiaDB:GL50581_3091"/>
<feature type="domain" description="Reverse transcriptase" evidence="2">
    <location>
        <begin position="1"/>
        <end position="173"/>
    </location>
</feature>
<reference evidence="3 4" key="2">
    <citation type="journal article" date="2013" name="Genome Biol. Evol.">
        <title>Genome sequencing of Giardia lamblia genotypes A2 and B isolates (DH and GS) and comparative analysis with the genomes of genotypes A1 and E (WB and Pig).</title>
        <authorList>
            <person name="Adam R.D."/>
            <person name="Dahlstrom E.W."/>
            <person name="Martens C.A."/>
            <person name="Bruno D.P."/>
            <person name="Barbian K.D."/>
            <person name="Ricklefs S.M."/>
            <person name="Hernandez M.M."/>
            <person name="Narla N.P."/>
            <person name="Patel R.B."/>
            <person name="Porcella S.F."/>
            <person name="Nash T.E."/>
        </authorList>
    </citation>
    <scope>NUCLEOTIDE SEQUENCE [LARGE SCALE GENOMIC DNA]</scope>
    <source>
        <strain evidence="3 4">DH</strain>
    </source>
</reference>
<feature type="compositionally biased region" description="Basic and acidic residues" evidence="1">
    <location>
        <begin position="1"/>
        <end position="20"/>
    </location>
</feature>
<evidence type="ECO:0000313" key="4">
    <source>
        <dbReference type="Proteomes" id="UP000018320"/>
    </source>
</evidence>
<feature type="region of interest" description="Disordered" evidence="1">
    <location>
        <begin position="1"/>
        <end position="25"/>
    </location>
</feature>
<name>V6TFV3_GIAIN</name>
<accession>V6TFV3</accession>
<dbReference type="VEuPathDB" id="GiardiaDB:DHA2_153009"/>
<dbReference type="AlphaFoldDB" id="V6TFV3"/>
<evidence type="ECO:0000313" key="3">
    <source>
        <dbReference type="EMBL" id="ESU37227.1"/>
    </source>
</evidence>
<evidence type="ECO:0000256" key="1">
    <source>
        <dbReference type="SAM" id="MobiDB-lite"/>
    </source>
</evidence>
<dbReference type="PANTHER" id="PTHR19446">
    <property type="entry name" value="REVERSE TRANSCRIPTASES"/>
    <property type="match status" value="1"/>
</dbReference>
<protein>
    <recommendedName>
        <fullName evidence="2">Reverse transcriptase domain-containing protein</fullName>
    </recommendedName>
</protein>
<proteinExistence type="predicted"/>
<dbReference type="SUPFAM" id="SSF56672">
    <property type="entry name" value="DNA/RNA polymerases"/>
    <property type="match status" value="1"/>
</dbReference>
<comment type="caution">
    <text evidence="3">The sequence shown here is derived from an EMBL/GenBank/DDBJ whole genome shotgun (WGS) entry which is preliminary data.</text>
</comment>
<organism evidence="3 4">
    <name type="scientific">Giardia intestinalis</name>
    <name type="common">Giardia lamblia</name>
    <dbReference type="NCBI Taxonomy" id="5741"/>
    <lineage>
        <taxon>Eukaryota</taxon>
        <taxon>Metamonada</taxon>
        <taxon>Diplomonadida</taxon>
        <taxon>Hexamitidae</taxon>
        <taxon>Giardiinae</taxon>
        <taxon>Giardia</taxon>
    </lineage>
</organism>
<sequence>MRTDRLQAERIRGRREEGPRAHQQAGMHAVSLDIKNAFNSLPRAEVVRALNEAGVPKVLIDYIRNFLDLRHSKDVKCEVCGVPQGGPLSMFLFCMATERLLRRLKERGITFLAYADDIVAFHDEAYPAGAIVQQAMGLTIRSDKCKSTMAGEEVTFLNHPVSPTPASFAPKAIAGAETAPITIHQKLILLSLCVVPMVNYAPLVEITSDKADYEKFDRRVAQGFSKLTSRSCDRLVDFLAYPKEKGGLGLLMPGSYHDELRRVWASLDANKGTRDPVELSVGGQALQGKGTYFNRLLTRTHQLPDRAAAYCLQMCGVLTEEERALKEKGGSIMAQTRGTCPGCHETRHDRHVPVPPRLGEAQPELEIKTHSHLSDQNQKPDIWLVDKCKAIDVGVIQPRQMDATARRSRSTGTGRSRSSWDRRIPPPQVQEAPRGAPRGRREALCPGRLRHRLHGCKGERAPDGADQTRPGRKPGHPERPSPVILLLTTE</sequence>
<dbReference type="Proteomes" id="UP000018320">
    <property type="component" value="Unassembled WGS sequence"/>
</dbReference>
<dbReference type="InterPro" id="IPR000477">
    <property type="entry name" value="RT_dom"/>
</dbReference>
<dbReference type="Pfam" id="PF00078">
    <property type="entry name" value="RVT_1"/>
    <property type="match status" value="1"/>
</dbReference>
<reference evidence="4" key="1">
    <citation type="submission" date="2012-02" db="EMBL/GenBank/DDBJ databases">
        <title>Genome sequencing of Giardia lamblia Genotypes A2 and B isolates (DH and GS) and comparative analysis with the genomes of Genotypes A1 and E (WB and Pig).</title>
        <authorList>
            <person name="Adam R."/>
            <person name="Dahlstrom E."/>
            <person name="Martens C."/>
            <person name="Bruno D."/>
            <person name="Barbian K."/>
            <person name="Porcella S.F."/>
            <person name="Nash T."/>
        </authorList>
    </citation>
    <scope>NUCLEOTIDE SEQUENCE</scope>
    <source>
        <strain evidence="4">DH</strain>
    </source>
</reference>
<dbReference type="PROSITE" id="PS50878">
    <property type="entry name" value="RT_POL"/>
    <property type="match status" value="1"/>
</dbReference>